<dbReference type="Pfam" id="PF00005">
    <property type="entry name" value="ABC_tran"/>
    <property type="match status" value="1"/>
</dbReference>
<comment type="subcellular location">
    <subcellularLocation>
        <location evidence="1">Membrane</location>
        <topology evidence="1">Multi-pass membrane protein</topology>
    </subcellularLocation>
</comment>
<evidence type="ECO:0000256" key="1">
    <source>
        <dbReference type="ARBA" id="ARBA00004141"/>
    </source>
</evidence>
<dbReference type="AlphaFoldDB" id="T1KZA0"/>
<dbReference type="OMA" id="FRYNQAF"/>
<proteinExistence type="predicted"/>
<dbReference type="Pfam" id="PF12698">
    <property type="entry name" value="ABC2_membrane_3"/>
    <property type="match status" value="1"/>
</dbReference>
<dbReference type="InterPro" id="IPR027417">
    <property type="entry name" value="P-loop_NTPase"/>
</dbReference>
<sequence>MGAPKDLTVCSNNSVKISVPWQSPSATLRQHLSSASCNQHHSISSATSGLIIRGLGYLTQKKEEILRDINMTVPKGTIYGLLGPSGCGKTTLLRCVVGCLRPQYGQIMIFGKQPGRETSQIPGPGVGYMPQENTLYENMTIEEVLIYYGRVFFLSIEELYERIKGLMEVLELPDKGRMIKKLSGGQKRRVSFAIALIHRPGLLILDEPTSGVDPLLREKLWQHLMFISKNQGSTIIITTHYIEEARRSHNVGFMRQGRLLMQQDPDRLLADRGVDTLEDAFLDICRNQGRISCVPEQEKIEYKGNVPTATFITDPVLIKKRLREWFFIFFGALWRHLVSDIREPLTIGFQYVIPILSMLLFALCIGGQPFDIPLGIVNEEGGSEDLGQQFINALDPHLFNVMNYSDLSEAAEAAKVRDIWGYLHIRKGFSDSLLDILFSESEPDFLSINQSHIRLHADLTDRVITTTMHRYLDETFINFVQRVIQGDENSDVPMPQFIANLPIKMGSPVYGRIEKKSYRGYRDFMLPGLIVNITYAIAYSLTALNLINERKNQTFERNYVAGVKPSQMLLAFALSRVIMMSLYLFLIIYLPIAVFKMPVDCIHILHSLPLLMLLNMSGMTYGMVISALCDSIEQCAVFSAATLFIILFMSGTIWPMESIPAYFRWLCEYAPTTAANEALRDIWYKDWSMFTPRVATAHGITIVWTFVFFLIGLRFFRLSK</sequence>
<dbReference type="InterPro" id="IPR003439">
    <property type="entry name" value="ABC_transporter-like_ATP-bd"/>
</dbReference>
<dbReference type="InterPro" id="IPR013525">
    <property type="entry name" value="ABC2_TM"/>
</dbReference>
<dbReference type="GO" id="GO:0043190">
    <property type="term" value="C:ATP-binding cassette (ABC) transporter complex"/>
    <property type="evidence" value="ECO:0007669"/>
    <property type="project" value="InterPro"/>
</dbReference>
<reference evidence="11" key="1">
    <citation type="submission" date="2011-08" db="EMBL/GenBank/DDBJ databases">
        <authorList>
            <person name="Rombauts S."/>
        </authorList>
    </citation>
    <scope>NUCLEOTIDE SEQUENCE</scope>
    <source>
        <strain evidence="11">London</strain>
    </source>
</reference>
<dbReference type="STRING" id="32264.T1KZA0"/>
<dbReference type="EMBL" id="CAEY01000737">
    <property type="status" value="NOT_ANNOTATED_CDS"/>
    <property type="molecule type" value="Genomic_DNA"/>
</dbReference>
<evidence type="ECO:0000256" key="3">
    <source>
        <dbReference type="ARBA" id="ARBA00022741"/>
    </source>
</evidence>
<reference evidence="10" key="2">
    <citation type="submission" date="2015-06" db="UniProtKB">
        <authorList>
            <consortium name="EnsemblMetazoa"/>
        </authorList>
    </citation>
    <scope>IDENTIFICATION</scope>
</reference>
<feature type="domain" description="ABC transporter" evidence="8">
    <location>
        <begin position="50"/>
        <end position="281"/>
    </location>
</feature>
<dbReference type="GO" id="GO:0016887">
    <property type="term" value="F:ATP hydrolysis activity"/>
    <property type="evidence" value="ECO:0007669"/>
    <property type="project" value="InterPro"/>
</dbReference>
<feature type="transmembrane region" description="Helical" evidence="7">
    <location>
        <begin position="568"/>
        <end position="592"/>
    </location>
</feature>
<dbReference type="InterPro" id="IPR047817">
    <property type="entry name" value="ABC2_TM_bact-type"/>
</dbReference>
<dbReference type="SUPFAM" id="SSF52540">
    <property type="entry name" value="P-loop containing nucleoside triphosphate hydrolases"/>
    <property type="match status" value="1"/>
</dbReference>
<dbReference type="InterPro" id="IPR000412">
    <property type="entry name" value="ABC_2_transport"/>
</dbReference>
<keyword evidence="6 7" id="KW-0472">Membrane</keyword>
<evidence type="ECO:0000313" key="10">
    <source>
        <dbReference type="EnsemblMetazoa" id="tetur28g00870.1"/>
    </source>
</evidence>
<dbReference type="PRINTS" id="PR00164">
    <property type="entry name" value="ABC2TRNSPORT"/>
</dbReference>
<dbReference type="PROSITE" id="PS50893">
    <property type="entry name" value="ABC_TRANSPORTER_2"/>
    <property type="match status" value="1"/>
</dbReference>
<accession>T1KZA0</accession>
<keyword evidence="11" id="KW-1185">Reference proteome</keyword>
<evidence type="ECO:0000256" key="7">
    <source>
        <dbReference type="SAM" id="Phobius"/>
    </source>
</evidence>
<dbReference type="Gene3D" id="3.40.50.300">
    <property type="entry name" value="P-loop containing nucleotide triphosphate hydrolases"/>
    <property type="match status" value="1"/>
</dbReference>
<dbReference type="SMART" id="SM00382">
    <property type="entry name" value="AAA"/>
    <property type="match status" value="1"/>
</dbReference>
<feature type="domain" description="ABC transmembrane type-2" evidence="9">
    <location>
        <begin position="490"/>
        <end position="719"/>
    </location>
</feature>
<dbReference type="eggNOG" id="KOG0059">
    <property type="taxonomic scope" value="Eukaryota"/>
</dbReference>
<feature type="transmembrane region" description="Helical" evidence="7">
    <location>
        <begin position="636"/>
        <end position="656"/>
    </location>
</feature>
<dbReference type="Proteomes" id="UP000015104">
    <property type="component" value="Unassembled WGS sequence"/>
</dbReference>
<feature type="transmembrane region" description="Helical" evidence="7">
    <location>
        <begin position="524"/>
        <end position="547"/>
    </location>
</feature>
<dbReference type="PROSITE" id="PS51012">
    <property type="entry name" value="ABC_TM2"/>
    <property type="match status" value="1"/>
</dbReference>
<dbReference type="InterPro" id="IPR003593">
    <property type="entry name" value="AAA+_ATPase"/>
</dbReference>
<evidence type="ECO:0000259" key="8">
    <source>
        <dbReference type="PROSITE" id="PS50893"/>
    </source>
</evidence>
<dbReference type="OrthoDB" id="6150516at2759"/>
<dbReference type="CDD" id="cd03230">
    <property type="entry name" value="ABC_DR_subfamily_A"/>
    <property type="match status" value="1"/>
</dbReference>
<dbReference type="KEGG" id="tut:107368709"/>
<dbReference type="HOGENOM" id="CLU_014367_1_0_1"/>
<evidence type="ECO:0000256" key="4">
    <source>
        <dbReference type="ARBA" id="ARBA00022840"/>
    </source>
</evidence>
<dbReference type="GO" id="GO:0140359">
    <property type="term" value="F:ABC-type transporter activity"/>
    <property type="evidence" value="ECO:0007669"/>
    <property type="project" value="InterPro"/>
</dbReference>
<protein>
    <submittedName>
        <fullName evidence="10">Uncharacterized protein</fullName>
    </submittedName>
</protein>
<dbReference type="PANTHER" id="PTHR43038">
    <property type="entry name" value="ATP-BINDING CASSETTE, SUB-FAMILY H, MEMBER 1"/>
    <property type="match status" value="1"/>
</dbReference>
<dbReference type="InterPro" id="IPR017871">
    <property type="entry name" value="ABC_transporter-like_CS"/>
</dbReference>
<keyword evidence="5 7" id="KW-1133">Transmembrane helix</keyword>
<dbReference type="PANTHER" id="PTHR43038:SF3">
    <property type="entry name" value="ABC TRANSPORTER G FAMILY MEMBER 20 ISOFORM X1"/>
    <property type="match status" value="1"/>
</dbReference>
<gene>
    <name evidence="10" type="primary">107368709</name>
</gene>
<evidence type="ECO:0000256" key="5">
    <source>
        <dbReference type="ARBA" id="ARBA00022989"/>
    </source>
</evidence>
<organism evidence="10 11">
    <name type="scientific">Tetranychus urticae</name>
    <name type="common">Two-spotted spider mite</name>
    <dbReference type="NCBI Taxonomy" id="32264"/>
    <lineage>
        <taxon>Eukaryota</taxon>
        <taxon>Metazoa</taxon>
        <taxon>Ecdysozoa</taxon>
        <taxon>Arthropoda</taxon>
        <taxon>Chelicerata</taxon>
        <taxon>Arachnida</taxon>
        <taxon>Acari</taxon>
        <taxon>Acariformes</taxon>
        <taxon>Trombidiformes</taxon>
        <taxon>Prostigmata</taxon>
        <taxon>Eleutherengona</taxon>
        <taxon>Raphignathae</taxon>
        <taxon>Tetranychoidea</taxon>
        <taxon>Tetranychidae</taxon>
        <taxon>Tetranychus</taxon>
    </lineage>
</organism>
<keyword evidence="4" id="KW-0067">ATP-binding</keyword>
<keyword evidence="2 7" id="KW-0812">Transmembrane</keyword>
<feature type="transmembrane region" description="Helical" evidence="7">
    <location>
        <begin position="604"/>
        <end position="624"/>
    </location>
</feature>
<name>T1KZA0_TETUR</name>
<evidence type="ECO:0000259" key="9">
    <source>
        <dbReference type="PROSITE" id="PS51012"/>
    </source>
</evidence>
<keyword evidence="3" id="KW-0547">Nucleotide-binding</keyword>
<dbReference type="PROSITE" id="PS00211">
    <property type="entry name" value="ABC_TRANSPORTER_1"/>
    <property type="match status" value="1"/>
</dbReference>
<evidence type="ECO:0000313" key="11">
    <source>
        <dbReference type="Proteomes" id="UP000015104"/>
    </source>
</evidence>
<evidence type="ECO:0000256" key="6">
    <source>
        <dbReference type="ARBA" id="ARBA00023136"/>
    </source>
</evidence>
<evidence type="ECO:0000256" key="2">
    <source>
        <dbReference type="ARBA" id="ARBA00022692"/>
    </source>
</evidence>
<dbReference type="GO" id="GO:0005524">
    <property type="term" value="F:ATP binding"/>
    <property type="evidence" value="ECO:0007669"/>
    <property type="project" value="UniProtKB-KW"/>
</dbReference>
<feature type="transmembrane region" description="Helical" evidence="7">
    <location>
        <begin position="695"/>
        <end position="716"/>
    </location>
</feature>
<dbReference type="EnsemblMetazoa" id="tetur28g00870.1">
    <property type="protein sequence ID" value="tetur28g00870.1"/>
    <property type="gene ID" value="tetur28g00870"/>
</dbReference>